<dbReference type="InterPro" id="IPR020097">
    <property type="entry name" value="PsdUridine_synth_TruA_a/b_dom"/>
</dbReference>
<feature type="region of interest" description="Disordered" evidence="8">
    <location>
        <begin position="272"/>
        <end position="298"/>
    </location>
</feature>
<accession>A0A934I9Z0</accession>
<dbReference type="GO" id="GO:0031119">
    <property type="term" value="P:tRNA pseudouridine synthesis"/>
    <property type="evidence" value="ECO:0007669"/>
    <property type="project" value="UniProtKB-UniRule"/>
</dbReference>
<dbReference type="InterPro" id="IPR020094">
    <property type="entry name" value="TruA/RsuA/RluB/E/F_N"/>
</dbReference>
<dbReference type="InterPro" id="IPR020103">
    <property type="entry name" value="PsdUridine_synth_cat_dom_sf"/>
</dbReference>
<comment type="similarity">
    <text evidence="1 4 7">Belongs to the tRNA pseudouridine synthase TruA family.</text>
</comment>
<dbReference type="FunFam" id="3.30.70.660:FF:000003">
    <property type="entry name" value="tRNA pseudouridine synthase A"/>
    <property type="match status" value="1"/>
</dbReference>
<proteinExistence type="inferred from homology"/>
<feature type="active site" description="Nucleophile" evidence="4 5">
    <location>
        <position position="53"/>
    </location>
</feature>
<dbReference type="EC" id="5.4.99.12" evidence="4"/>
<dbReference type="EMBL" id="JAEINH010000002">
    <property type="protein sequence ID" value="MBI9114068.1"/>
    <property type="molecule type" value="Genomic_DNA"/>
</dbReference>
<dbReference type="InterPro" id="IPR001406">
    <property type="entry name" value="PsdUridine_synth_TruA"/>
</dbReference>
<dbReference type="Gene3D" id="3.30.70.660">
    <property type="entry name" value="Pseudouridine synthase I, catalytic domain, C-terminal subdomain"/>
    <property type="match status" value="1"/>
</dbReference>
<evidence type="ECO:0000256" key="1">
    <source>
        <dbReference type="ARBA" id="ARBA00009375"/>
    </source>
</evidence>
<comment type="caution">
    <text evidence="4">Lacks conserved residue(s) required for the propagation of feature annotation.</text>
</comment>
<keyword evidence="3 4" id="KW-0413">Isomerase</keyword>
<dbReference type="HAMAP" id="MF_00171">
    <property type="entry name" value="TruA"/>
    <property type="match status" value="1"/>
</dbReference>
<evidence type="ECO:0000256" key="7">
    <source>
        <dbReference type="RuleBase" id="RU003792"/>
    </source>
</evidence>
<evidence type="ECO:0000313" key="10">
    <source>
        <dbReference type="EMBL" id="MBI9114068.1"/>
    </source>
</evidence>
<evidence type="ECO:0000256" key="2">
    <source>
        <dbReference type="ARBA" id="ARBA00022694"/>
    </source>
</evidence>
<feature type="domain" description="Pseudouridine synthase I TruA alpha/beta" evidence="9">
    <location>
        <begin position="156"/>
        <end position="262"/>
    </location>
</feature>
<feature type="binding site" evidence="4 6">
    <location>
        <position position="122"/>
    </location>
    <ligand>
        <name>substrate</name>
    </ligand>
</feature>
<dbReference type="Proteomes" id="UP000602087">
    <property type="component" value="Unassembled WGS sequence"/>
</dbReference>
<organism evidence="10 11">
    <name type="scientific">Sanguibacter suaedae</name>
    <dbReference type="NCBI Taxonomy" id="2795737"/>
    <lineage>
        <taxon>Bacteria</taxon>
        <taxon>Bacillati</taxon>
        <taxon>Actinomycetota</taxon>
        <taxon>Actinomycetes</taxon>
        <taxon>Micrococcales</taxon>
        <taxon>Sanguibacteraceae</taxon>
        <taxon>Sanguibacter</taxon>
    </lineage>
</organism>
<evidence type="ECO:0000256" key="6">
    <source>
        <dbReference type="PIRSR" id="PIRSR001430-2"/>
    </source>
</evidence>
<dbReference type="CDD" id="cd02570">
    <property type="entry name" value="PseudoU_synth_EcTruA"/>
    <property type="match status" value="1"/>
</dbReference>
<dbReference type="Gene3D" id="3.30.70.580">
    <property type="entry name" value="Pseudouridine synthase I, catalytic domain, N-terminal subdomain"/>
    <property type="match status" value="1"/>
</dbReference>
<gene>
    <name evidence="4 10" type="primary">truA</name>
    <name evidence="10" type="ORF">JAV76_03450</name>
</gene>
<sequence>MIRIRLDLSYRGTDFSGWATQPGLRTVQEVLEDGLATVLRCGPVRVSVAGRTDAGVHSRGQVVHVDVPEDAWSGVSGRSARTPEDALVARLAGILPGDLVVRSARVAPPGFDARFGALLRRYTYRVADAPALRDPLRHDWTLWVKDRLDVDAMHAAAQPLLGVRDFAAFCRPREGATTIRHLQELSWERPAHGPDAGLVVARVQADAFCHNMVRALVGASLAVGQGRRGTTWPAEVLARGERDPAVGVVAAHALVLEEVVYPPDAELAERAERVRARRTDEDVWEPAGAQEGQGSSMT</sequence>
<dbReference type="Pfam" id="PF01416">
    <property type="entry name" value="PseudoU_synth_1"/>
    <property type="match status" value="1"/>
</dbReference>
<dbReference type="AlphaFoldDB" id="A0A934I9Z0"/>
<evidence type="ECO:0000256" key="3">
    <source>
        <dbReference type="ARBA" id="ARBA00023235"/>
    </source>
</evidence>
<evidence type="ECO:0000259" key="9">
    <source>
        <dbReference type="Pfam" id="PF01416"/>
    </source>
</evidence>
<reference evidence="10" key="1">
    <citation type="submission" date="2020-12" db="EMBL/GenBank/DDBJ databases">
        <title>Sanguibacter suaedae sp. nov., isolated from Suaeda aralocaspica.</title>
        <authorList>
            <person name="Ma Q."/>
        </authorList>
    </citation>
    <scope>NUCLEOTIDE SEQUENCE</scope>
    <source>
        <strain evidence="10">YZGR15</strain>
    </source>
</reference>
<feature type="compositionally biased region" description="Basic and acidic residues" evidence="8">
    <location>
        <begin position="272"/>
        <end position="281"/>
    </location>
</feature>
<evidence type="ECO:0000256" key="5">
    <source>
        <dbReference type="PIRSR" id="PIRSR001430-1"/>
    </source>
</evidence>
<dbReference type="SUPFAM" id="SSF55120">
    <property type="entry name" value="Pseudouridine synthase"/>
    <property type="match status" value="1"/>
</dbReference>
<dbReference type="PIRSF" id="PIRSF001430">
    <property type="entry name" value="tRNA_psdUrid_synth"/>
    <property type="match status" value="1"/>
</dbReference>
<evidence type="ECO:0000256" key="8">
    <source>
        <dbReference type="SAM" id="MobiDB-lite"/>
    </source>
</evidence>
<dbReference type="PANTHER" id="PTHR11142:SF0">
    <property type="entry name" value="TRNA PSEUDOURIDINE SYNTHASE-LIKE 1"/>
    <property type="match status" value="1"/>
</dbReference>
<comment type="subunit">
    <text evidence="4">Homodimer.</text>
</comment>
<dbReference type="InterPro" id="IPR020095">
    <property type="entry name" value="PsdUridine_synth_TruA_C"/>
</dbReference>
<dbReference type="PANTHER" id="PTHR11142">
    <property type="entry name" value="PSEUDOURIDYLATE SYNTHASE"/>
    <property type="match status" value="1"/>
</dbReference>
<comment type="function">
    <text evidence="4">Formation of pseudouridine at positions 38, 39 and 40 in the anticodon stem and loop of transfer RNAs.</text>
</comment>
<keyword evidence="11" id="KW-1185">Reference proteome</keyword>
<name>A0A934I9Z0_9MICO</name>
<keyword evidence="2 4" id="KW-0819">tRNA processing</keyword>
<protein>
    <recommendedName>
        <fullName evidence="4">tRNA pseudouridine synthase A</fullName>
        <ecNumber evidence="4">5.4.99.12</ecNumber>
    </recommendedName>
    <alternativeName>
        <fullName evidence="4">tRNA pseudouridine(38-40) synthase</fullName>
    </alternativeName>
    <alternativeName>
        <fullName evidence="4">tRNA pseudouridylate synthase I</fullName>
    </alternativeName>
    <alternativeName>
        <fullName evidence="4">tRNA-uridine isomerase I</fullName>
    </alternativeName>
</protein>
<evidence type="ECO:0000256" key="4">
    <source>
        <dbReference type="HAMAP-Rule" id="MF_00171"/>
    </source>
</evidence>
<dbReference type="GO" id="GO:0160147">
    <property type="term" value="F:tRNA pseudouridine(38-40) synthase activity"/>
    <property type="evidence" value="ECO:0007669"/>
    <property type="project" value="UniProtKB-EC"/>
</dbReference>
<comment type="catalytic activity">
    <reaction evidence="4 7">
        <text>uridine(38/39/40) in tRNA = pseudouridine(38/39/40) in tRNA</text>
        <dbReference type="Rhea" id="RHEA:22376"/>
        <dbReference type="Rhea" id="RHEA-COMP:10085"/>
        <dbReference type="Rhea" id="RHEA-COMP:10087"/>
        <dbReference type="ChEBI" id="CHEBI:65314"/>
        <dbReference type="ChEBI" id="CHEBI:65315"/>
        <dbReference type="EC" id="5.4.99.12"/>
    </reaction>
</comment>
<comment type="caution">
    <text evidence="10">The sequence shown here is derived from an EMBL/GenBank/DDBJ whole genome shotgun (WGS) entry which is preliminary data.</text>
</comment>
<dbReference type="GO" id="GO:0003723">
    <property type="term" value="F:RNA binding"/>
    <property type="evidence" value="ECO:0007669"/>
    <property type="project" value="InterPro"/>
</dbReference>
<dbReference type="RefSeq" id="WP_198732614.1">
    <property type="nucleotide sequence ID" value="NZ_JAEINH010000002.1"/>
</dbReference>
<evidence type="ECO:0000313" key="11">
    <source>
        <dbReference type="Proteomes" id="UP000602087"/>
    </source>
</evidence>